<organism evidence="1 2">
    <name type="scientific">Vulcanimicrobium alpinum</name>
    <dbReference type="NCBI Taxonomy" id="3016050"/>
    <lineage>
        <taxon>Bacteria</taxon>
        <taxon>Bacillati</taxon>
        <taxon>Vulcanimicrobiota</taxon>
        <taxon>Vulcanimicrobiia</taxon>
        <taxon>Vulcanimicrobiales</taxon>
        <taxon>Vulcanimicrobiaceae</taxon>
        <taxon>Vulcanimicrobium</taxon>
    </lineage>
</organism>
<dbReference type="AlphaFoldDB" id="A0AAN1XW23"/>
<sequence>MMLQLPTILAVAGTVLMAIVIFAPRRVTVSAAGPFAPTFVPAAGTLTASALVAPERIDPRRTLPVWPEFIDARAARCDAAARLTLVDALASLRSEWSRALLTRALDDEDEPAVRRAILQALGGEPA</sequence>
<evidence type="ECO:0000313" key="1">
    <source>
        <dbReference type="EMBL" id="BDE06439.1"/>
    </source>
</evidence>
<evidence type="ECO:0000313" key="2">
    <source>
        <dbReference type="Proteomes" id="UP001317532"/>
    </source>
</evidence>
<accession>A0AAN1XW23</accession>
<dbReference type="EMBL" id="AP025523">
    <property type="protein sequence ID" value="BDE06439.1"/>
    <property type="molecule type" value="Genomic_DNA"/>
</dbReference>
<name>A0AAN1XW23_UNVUL</name>
<keyword evidence="2" id="KW-1185">Reference proteome</keyword>
<protein>
    <recommendedName>
        <fullName evidence="3">HEAT repeat domain-containing protein</fullName>
    </recommendedName>
</protein>
<dbReference type="RefSeq" id="WP_317997396.1">
    <property type="nucleotide sequence ID" value="NZ_AP025523.1"/>
</dbReference>
<gene>
    <name evidence="1" type="ORF">WPS_17150</name>
</gene>
<dbReference type="Proteomes" id="UP001317532">
    <property type="component" value="Chromosome"/>
</dbReference>
<evidence type="ECO:0008006" key="3">
    <source>
        <dbReference type="Google" id="ProtNLM"/>
    </source>
</evidence>
<reference evidence="1 2" key="1">
    <citation type="journal article" date="2022" name="ISME Commun">
        <title>Vulcanimicrobium alpinus gen. nov. sp. nov., the first cultivated representative of the candidate phylum 'Eremiobacterota', is a metabolically versatile aerobic anoxygenic phototroph.</title>
        <authorList>
            <person name="Yabe S."/>
            <person name="Muto K."/>
            <person name="Abe K."/>
            <person name="Yokota A."/>
            <person name="Staudigel H."/>
            <person name="Tebo B.M."/>
        </authorList>
    </citation>
    <scope>NUCLEOTIDE SEQUENCE [LARGE SCALE GENOMIC DNA]</scope>
    <source>
        <strain evidence="1 2">WC8-2</strain>
    </source>
</reference>
<dbReference type="KEGG" id="vab:WPS_17150"/>
<proteinExistence type="predicted"/>